<name>A0A1Z8ANJ5_9FLAO</name>
<organism evidence="1 2">
    <name type="scientific">Nonlabens dokdonensis</name>
    <dbReference type="NCBI Taxonomy" id="328515"/>
    <lineage>
        <taxon>Bacteria</taxon>
        <taxon>Pseudomonadati</taxon>
        <taxon>Bacteroidota</taxon>
        <taxon>Flavobacteriia</taxon>
        <taxon>Flavobacteriales</taxon>
        <taxon>Flavobacteriaceae</taxon>
        <taxon>Nonlabens</taxon>
    </lineage>
</organism>
<dbReference type="InterPro" id="IPR024530">
    <property type="entry name" value="QSregVF_b"/>
</dbReference>
<sequence length="83" mass="10001">MSQPHFDHKLLIEMAWYKMPFGAHKGRFLSELPEAYYVWFRRQGFPKGKLGNYMQSVYDMKVNGIEEMLREIRKNTVNDRPVF</sequence>
<reference evidence="2" key="1">
    <citation type="journal article" date="2017" name="Proc. Natl. Acad. Sci. U.S.A.">
        <title>Simulation of Deepwater Horizon oil plume reveals substrate specialization within a complex community of hydrocarbon-degraders.</title>
        <authorList>
            <person name="Hu P."/>
            <person name="Dubinsky E.A."/>
            <person name="Probst A.J."/>
            <person name="Wang J."/>
            <person name="Sieber C.M.K."/>
            <person name="Tom L.M."/>
            <person name="Gardinali P."/>
            <person name="Banfield J.F."/>
            <person name="Atlas R.M."/>
            <person name="Andersen G.L."/>
        </authorList>
    </citation>
    <scope>NUCLEOTIDE SEQUENCE [LARGE SCALE GENOMIC DNA]</scope>
</reference>
<dbReference type="RefSeq" id="WP_303687460.1">
    <property type="nucleotide sequence ID" value="NZ_CAJXYO010000023.1"/>
</dbReference>
<protein>
    <recommendedName>
        <fullName evidence="3">Cytoplasmic protein</fullName>
    </recommendedName>
</protein>
<accession>A0A1Z8ANJ5</accession>
<evidence type="ECO:0000313" key="1">
    <source>
        <dbReference type="EMBL" id="OUS11922.1"/>
    </source>
</evidence>
<evidence type="ECO:0000313" key="2">
    <source>
        <dbReference type="Proteomes" id="UP000196102"/>
    </source>
</evidence>
<dbReference type="EMBL" id="MAAX01000170">
    <property type="protein sequence ID" value="OUS11922.1"/>
    <property type="molecule type" value="Genomic_DNA"/>
</dbReference>
<dbReference type="Pfam" id="PF12843">
    <property type="entry name" value="QSregVF_b"/>
    <property type="match status" value="1"/>
</dbReference>
<gene>
    <name evidence="1" type="ORF">A9Q93_10855</name>
</gene>
<dbReference type="AlphaFoldDB" id="A0A1Z8ANJ5"/>
<proteinExistence type="predicted"/>
<dbReference type="Proteomes" id="UP000196102">
    <property type="component" value="Unassembled WGS sequence"/>
</dbReference>
<comment type="caution">
    <text evidence="1">The sequence shown here is derived from an EMBL/GenBank/DDBJ whole genome shotgun (WGS) entry which is preliminary data.</text>
</comment>
<evidence type="ECO:0008006" key="3">
    <source>
        <dbReference type="Google" id="ProtNLM"/>
    </source>
</evidence>